<feature type="region of interest" description="Disordered" evidence="1">
    <location>
        <begin position="38"/>
        <end position="72"/>
    </location>
</feature>
<dbReference type="RefSeq" id="WP_241054867.1">
    <property type="nucleotide sequence ID" value="NZ_JAKZBV010000001.1"/>
</dbReference>
<evidence type="ECO:0000313" key="2">
    <source>
        <dbReference type="EMBL" id="MCH6471220.1"/>
    </source>
</evidence>
<organism evidence="2 3">
    <name type="scientific">Sinomonas terrae</name>
    <dbReference type="NCBI Taxonomy" id="2908838"/>
    <lineage>
        <taxon>Bacteria</taxon>
        <taxon>Bacillati</taxon>
        <taxon>Actinomycetota</taxon>
        <taxon>Actinomycetes</taxon>
        <taxon>Micrococcales</taxon>
        <taxon>Micrococcaceae</taxon>
        <taxon>Sinomonas</taxon>
    </lineage>
</organism>
<reference evidence="2 3" key="1">
    <citation type="submission" date="2022-03" db="EMBL/GenBank/DDBJ databases">
        <title>Sinomonas sp. isolated from a soil.</title>
        <authorList>
            <person name="Han J."/>
            <person name="Kim D.-U."/>
        </authorList>
    </citation>
    <scope>NUCLEOTIDE SEQUENCE [LARGE SCALE GENOMIC DNA]</scope>
    <source>
        <strain evidence="2 3">5-5</strain>
    </source>
</reference>
<accession>A0ABS9U4L6</accession>
<protein>
    <submittedName>
        <fullName evidence="2">Uncharacterized protein</fullName>
    </submittedName>
</protein>
<gene>
    <name evidence="2" type="ORF">L0M17_14755</name>
</gene>
<comment type="caution">
    <text evidence="2">The sequence shown here is derived from an EMBL/GenBank/DDBJ whole genome shotgun (WGS) entry which is preliminary data.</text>
</comment>
<name>A0ABS9U4L6_9MICC</name>
<keyword evidence="3" id="KW-1185">Reference proteome</keyword>
<proteinExistence type="predicted"/>
<dbReference type="Proteomes" id="UP001202922">
    <property type="component" value="Unassembled WGS sequence"/>
</dbReference>
<dbReference type="EMBL" id="JAKZBV010000001">
    <property type="protein sequence ID" value="MCH6471220.1"/>
    <property type="molecule type" value="Genomic_DNA"/>
</dbReference>
<evidence type="ECO:0000313" key="3">
    <source>
        <dbReference type="Proteomes" id="UP001202922"/>
    </source>
</evidence>
<sequence length="72" mass="7701">MRTGQACGVRQQDEEIPGCGSGPLQRWGFALRELRQALQGRKRRHAKTAPPTAVSADGTAGEDPAAMGRGQR</sequence>
<feature type="region of interest" description="Disordered" evidence="1">
    <location>
        <begin position="1"/>
        <end position="22"/>
    </location>
</feature>
<evidence type="ECO:0000256" key="1">
    <source>
        <dbReference type="SAM" id="MobiDB-lite"/>
    </source>
</evidence>